<evidence type="ECO:0000259" key="3">
    <source>
        <dbReference type="PROSITE" id="PS50110"/>
    </source>
</evidence>
<evidence type="ECO:0000256" key="2">
    <source>
        <dbReference type="SAM" id="MobiDB-lite"/>
    </source>
</evidence>
<accession>A0A8J3B0U1</accession>
<proteinExistence type="predicted"/>
<evidence type="ECO:0000313" key="4">
    <source>
        <dbReference type="EMBL" id="GGJ84986.1"/>
    </source>
</evidence>
<protein>
    <recommendedName>
        <fullName evidence="3">Response regulatory domain-containing protein</fullName>
    </recommendedName>
</protein>
<feature type="domain" description="Response regulatory" evidence="3">
    <location>
        <begin position="7"/>
        <end position="125"/>
    </location>
</feature>
<evidence type="ECO:0000256" key="1">
    <source>
        <dbReference type="PROSITE-ProRule" id="PRU00169"/>
    </source>
</evidence>
<dbReference type="InterPro" id="IPR001789">
    <property type="entry name" value="Sig_transdc_resp-reg_receiver"/>
</dbReference>
<dbReference type="Gene3D" id="3.40.50.2300">
    <property type="match status" value="1"/>
</dbReference>
<feature type="modified residue" description="4-aspartylphosphate" evidence="1">
    <location>
        <position position="61"/>
    </location>
</feature>
<dbReference type="Proteomes" id="UP000649739">
    <property type="component" value="Unassembled WGS sequence"/>
</dbReference>
<sequence>MTDRLNTVLLYSDDPAVREQMRLAIGARPAPDLAVEFVEAGTYVDCITLMDTYEVDLMLLDGEAAPAGGLGIARQVRDEFPAPPPIVVAIARAADKWLAAYAEVDATLRLPLDPLTTGRTVAALLRGEPAALPDAGPGADPAVPGAGGALPA</sequence>
<dbReference type="InterPro" id="IPR011006">
    <property type="entry name" value="CheY-like_superfamily"/>
</dbReference>
<feature type="compositionally biased region" description="Low complexity" evidence="2">
    <location>
        <begin position="132"/>
        <end position="144"/>
    </location>
</feature>
<name>A0A8J3B0U1_9ACTN</name>
<evidence type="ECO:0000313" key="5">
    <source>
        <dbReference type="Proteomes" id="UP000649739"/>
    </source>
</evidence>
<gene>
    <name evidence="4" type="ORF">GCM10010123_13330</name>
</gene>
<feature type="region of interest" description="Disordered" evidence="2">
    <location>
        <begin position="132"/>
        <end position="152"/>
    </location>
</feature>
<organism evidence="4 5">
    <name type="scientific">Pilimelia anulata</name>
    <dbReference type="NCBI Taxonomy" id="53371"/>
    <lineage>
        <taxon>Bacteria</taxon>
        <taxon>Bacillati</taxon>
        <taxon>Actinomycetota</taxon>
        <taxon>Actinomycetes</taxon>
        <taxon>Micromonosporales</taxon>
        <taxon>Micromonosporaceae</taxon>
        <taxon>Pilimelia</taxon>
    </lineage>
</organism>
<reference evidence="4" key="1">
    <citation type="journal article" date="2014" name="Int. J. Syst. Evol. Microbiol.">
        <title>Complete genome sequence of Corynebacterium casei LMG S-19264T (=DSM 44701T), isolated from a smear-ripened cheese.</title>
        <authorList>
            <consortium name="US DOE Joint Genome Institute (JGI-PGF)"/>
            <person name="Walter F."/>
            <person name="Albersmeier A."/>
            <person name="Kalinowski J."/>
            <person name="Ruckert C."/>
        </authorList>
    </citation>
    <scope>NUCLEOTIDE SEQUENCE</scope>
    <source>
        <strain evidence="4">JCM 3090</strain>
    </source>
</reference>
<keyword evidence="1" id="KW-0597">Phosphoprotein</keyword>
<dbReference type="GO" id="GO:0000160">
    <property type="term" value="P:phosphorelay signal transduction system"/>
    <property type="evidence" value="ECO:0007669"/>
    <property type="project" value="InterPro"/>
</dbReference>
<dbReference type="PROSITE" id="PS50110">
    <property type="entry name" value="RESPONSE_REGULATORY"/>
    <property type="match status" value="1"/>
</dbReference>
<dbReference type="RefSeq" id="WP_229783376.1">
    <property type="nucleotide sequence ID" value="NZ_BMQB01000002.1"/>
</dbReference>
<comment type="caution">
    <text evidence="4">The sequence shown here is derived from an EMBL/GenBank/DDBJ whole genome shotgun (WGS) entry which is preliminary data.</text>
</comment>
<dbReference type="SUPFAM" id="SSF52172">
    <property type="entry name" value="CheY-like"/>
    <property type="match status" value="1"/>
</dbReference>
<dbReference type="AlphaFoldDB" id="A0A8J3B0U1"/>
<keyword evidence="5" id="KW-1185">Reference proteome</keyword>
<reference evidence="4" key="2">
    <citation type="submission" date="2020-09" db="EMBL/GenBank/DDBJ databases">
        <authorList>
            <person name="Sun Q."/>
            <person name="Ohkuma M."/>
        </authorList>
    </citation>
    <scope>NUCLEOTIDE SEQUENCE</scope>
    <source>
        <strain evidence="4">JCM 3090</strain>
    </source>
</reference>
<dbReference type="EMBL" id="BMQB01000002">
    <property type="protein sequence ID" value="GGJ84986.1"/>
    <property type="molecule type" value="Genomic_DNA"/>
</dbReference>